<feature type="region of interest" description="Disordered" evidence="1">
    <location>
        <begin position="104"/>
        <end position="143"/>
    </location>
</feature>
<dbReference type="RefSeq" id="XP_031429640.1">
    <property type="nucleotide sequence ID" value="XM_031573780.2"/>
</dbReference>
<feature type="compositionally biased region" description="Pro residues" evidence="1">
    <location>
        <begin position="413"/>
        <end position="430"/>
    </location>
</feature>
<feature type="signal peptide" evidence="3">
    <location>
        <begin position="1"/>
        <end position="42"/>
    </location>
</feature>
<protein>
    <submittedName>
        <fullName evidence="5">Protein EVI2B isoform X1</fullName>
    </submittedName>
</protein>
<keyword evidence="2" id="KW-1133">Transmembrane helix</keyword>
<feature type="region of interest" description="Disordered" evidence="1">
    <location>
        <begin position="358"/>
        <end position="457"/>
    </location>
</feature>
<proteinExistence type="predicted"/>
<dbReference type="GO" id="GO:2000035">
    <property type="term" value="P:regulation of stem cell division"/>
    <property type="evidence" value="ECO:0007669"/>
    <property type="project" value="TreeGrafter"/>
</dbReference>
<evidence type="ECO:0000256" key="3">
    <source>
        <dbReference type="SAM" id="SignalP"/>
    </source>
</evidence>
<dbReference type="GeneID" id="116221849"/>
<feature type="compositionally biased region" description="Basic and acidic residues" evidence="1">
    <location>
        <begin position="294"/>
        <end position="306"/>
    </location>
</feature>
<dbReference type="KEGG" id="char:116221849"/>
<feature type="chain" id="PRO_5043882172" evidence="3">
    <location>
        <begin position="43"/>
        <end position="457"/>
    </location>
</feature>
<reference evidence="5" key="1">
    <citation type="submission" date="2025-08" db="UniProtKB">
        <authorList>
            <consortium name="RefSeq"/>
        </authorList>
    </citation>
    <scope>IDENTIFICATION</scope>
</reference>
<feature type="compositionally biased region" description="Low complexity" evidence="1">
    <location>
        <begin position="218"/>
        <end position="232"/>
    </location>
</feature>
<dbReference type="OrthoDB" id="9451284at2759"/>
<feature type="compositionally biased region" description="Polar residues" evidence="1">
    <location>
        <begin position="431"/>
        <end position="444"/>
    </location>
</feature>
<dbReference type="GO" id="GO:0045660">
    <property type="term" value="P:positive regulation of neutrophil differentiation"/>
    <property type="evidence" value="ECO:0007669"/>
    <property type="project" value="TreeGrafter"/>
</dbReference>
<dbReference type="Proteomes" id="UP000515152">
    <property type="component" value="Chromosome 9"/>
</dbReference>
<gene>
    <name evidence="5" type="primary">LOC116221849</name>
</gene>
<feature type="compositionally biased region" description="Polar residues" evidence="1">
    <location>
        <begin position="107"/>
        <end position="123"/>
    </location>
</feature>
<keyword evidence="2" id="KW-0472">Membrane</keyword>
<evidence type="ECO:0000256" key="2">
    <source>
        <dbReference type="SAM" id="Phobius"/>
    </source>
</evidence>
<keyword evidence="2" id="KW-0812">Transmembrane</keyword>
<keyword evidence="3" id="KW-0732">Signal</keyword>
<evidence type="ECO:0000313" key="5">
    <source>
        <dbReference type="RefSeq" id="XP_031429640.1"/>
    </source>
</evidence>
<feature type="region of interest" description="Disordered" evidence="1">
    <location>
        <begin position="278"/>
        <end position="312"/>
    </location>
</feature>
<feature type="compositionally biased region" description="Polar residues" evidence="1">
    <location>
        <begin position="131"/>
        <end position="143"/>
    </location>
</feature>
<keyword evidence="4" id="KW-1185">Reference proteome</keyword>
<dbReference type="PANTHER" id="PTHR15384">
    <property type="entry name" value="PROTEIN EVI2B"/>
    <property type="match status" value="1"/>
</dbReference>
<evidence type="ECO:0000313" key="4">
    <source>
        <dbReference type="Proteomes" id="UP000515152"/>
    </source>
</evidence>
<dbReference type="InterPro" id="IPR033239">
    <property type="entry name" value="EVI2B"/>
</dbReference>
<sequence length="457" mass="49443">MIPGQKRKTSPKTCISSVSRMGQILNLLLLLVAFSPLELNGAAVTHQITPSHPESTSVHIGKEATTVATIKQSRFAETSQEPNTFAVATTDEAKTATYTVMHRNRQETPTEPISKSMNPTIPRTSPPLLLQTESNTENPKSTSEIEMNTNQTVVLDGTVSTDPRVLNTTISQPTPTAEMSSTHRFSTYATSENPKPTTASTLGHVSTTLKSTMKITTRKTAPPVKPKTTPAKDQPSETHGIVAAVLISLIFLMMFAGIFFIMVKKRIWRRRQLENSEWAGPSPFLDGSTQPHFSGDRDSTKPESKRISIVGFLPRHDSKSGSLLDDTDEGLDMDVLAGTTFGQSSAVETKPVNGTFQEKKEDAENEQDHKSAQSASDTLQMTADVSNPSPNPESALIKEDDNPEVNLKETPSVQPPPTTTTTNTPPPPPSDTNLQSSDETTPASDVQIPPAPPLPQS</sequence>
<name>A0A6P8G233_CLUHA</name>
<feature type="region of interest" description="Disordered" evidence="1">
    <location>
        <begin position="212"/>
        <end position="236"/>
    </location>
</feature>
<dbReference type="PANTHER" id="PTHR15384:SF0">
    <property type="entry name" value="PROTEIN EVI2B"/>
    <property type="match status" value="1"/>
</dbReference>
<feature type="compositionally biased region" description="Basic and acidic residues" evidence="1">
    <location>
        <begin position="358"/>
        <end position="371"/>
    </location>
</feature>
<organism evidence="4 5">
    <name type="scientific">Clupea harengus</name>
    <name type="common">Atlantic herring</name>
    <dbReference type="NCBI Taxonomy" id="7950"/>
    <lineage>
        <taxon>Eukaryota</taxon>
        <taxon>Metazoa</taxon>
        <taxon>Chordata</taxon>
        <taxon>Craniata</taxon>
        <taxon>Vertebrata</taxon>
        <taxon>Euteleostomi</taxon>
        <taxon>Actinopterygii</taxon>
        <taxon>Neopterygii</taxon>
        <taxon>Teleostei</taxon>
        <taxon>Clupei</taxon>
        <taxon>Clupeiformes</taxon>
        <taxon>Clupeoidei</taxon>
        <taxon>Clupeidae</taxon>
        <taxon>Clupea</taxon>
    </lineage>
</organism>
<feature type="transmembrane region" description="Helical" evidence="2">
    <location>
        <begin position="241"/>
        <end position="263"/>
    </location>
</feature>
<feature type="compositionally biased region" description="Polar residues" evidence="1">
    <location>
        <begin position="372"/>
        <end position="388"/>
    </location>
</feature>
<evidence type="ECO:0000256" key="1">
    <source>
        <dbReference type="SAM" id="MobiDB-lite"/>
    </source>
</evidence>
<accession>A0A6P8G233</accession>
<dbReference type="AlphaFoldDB" id="A0A6P8G233"/>